<dbReference type="InterPro" id="IPR041581">
    <property type="entry name" value="Glyoxalase_6"/>
</dbReference>
<gene>
    <name evidence="2" type="ORF">BJZ21_003721</name>
</gene>
<dbReference type="CDD" id="cd06587">
    <property type="entry name" value="VOC"/>
    <property type="match status" value="1"/>
</dbReference>
<feature type="domain" description="Glyoxalase-like" evidence="1">
    <location>
        <begin position="124"/>
        <end position="226"/>
    </location>
</feature>
<organism evidence="2 3">
    <name type="scientific">Nocardioides panaciterrulae</name>
    <dbReference type="NCBI Taxonomy" id="661492"/>
    <lineage>
        <taxon>Bacteria</taxon>
        <taxon>Bacillati</taxon>
        <taxon>Actinomycetota</taxon>
        <taxon>Actinomycetes</taxon>
        <taxon>Propionibacteriales</taxon>
        <taxon>Nocardioidaceae</taxon>
        <taxon>Nocardioides</taxon>
    </lineage>
</organism>
<evidence type="ECO:0000313" key="3">
    <source>
        <dbReference type="Proteomes" id="UP000535511"/>
    </source>
</evidence>
<proteinExistence type="predicted"/>
<dbReference type="RefSeq" id="WP_218851556.1">
    <property type="nucleotide sequence ID" value="NZ_JACCBG010000001.1"/>
</dbReference>
<dbReference type="Gene3D" id="3.10.180.10">
    <property type="entry name" value="2,3-Dihydroxybiphenyl 1,2-Dioxygenase, domain 1"/>
    <property type="match status" value="2"/>
</dbReference>
<dbReference type="PANTHER" id="PTHR35908:SF1">
    <property type="entry name" value="CONSERVED PROTEIN"/>
    <property type="match status" value="1"/>
</dbReference>
<protein>
    <recommendedName>
        <fullName evidence="1">Glyoxalase-like domain-containing protein</fullName>
    </recommendedName>
</protein>
<feature type="domain" description="Glyoxalase-like" evidence="1">
    <location>
        <begin position="15"/>
        <end position="111"/>
    </location>
</feature>
<sequence>MSARGRVPVAAYKDLCVDAVDAPALARFWGDVLDLRVRPREDGVVALLGPTPQHTVWVNPVPEPVTVKQRVHLDVHAGDVRDVLTAGATPLDLESFRWKVLRDPEGGELCAFERDEVPSDRLYEIVVDSADPERVARWWAGVLGGRLVSDGTGEEWAVEDVPGAPFECLVFGAVPEPKTVKNRIHLDVTTPNVSGLVEAGATVLRHPDGVIRWTVLSDPEGNEFCAFGDR</sequence>
<name>A0A7Y9E9L5_9ACTN</name>
<dbReference type="Pfam" id="PF18029">
    <property type="entry name" value="Glyoxalase_6"/>
    <property type="match status" value="2"/>
</dbReference>
<dbReference type="Proteomes" id="UP000535511">
    <property type="component" value="Unassembled WGS sequence"/>
</dbReference>
<evidence type="ECO:0000313" key="2">
    <source>
        <dbReference type="EMBL" id="NYD43638.1"/>
    </source>
</evidence>
<dbReference type="InterPro" id="IPR029068">
    <property type="entry name" value="Glyas_Bleomycin-R_OHBP_Dase"/>
</dbReference>
<dbReference type="EMBL" id="JACCBG010000001">
    <property type="protein sequence ID" value="NYD43638.1"/>
    <property type="molecule type" value="Genomic_DNA"/>
</dbReference>
<comment type="caution">
    <text evidence="2">The sequence shown here is derived from an EMBL/GenBank/DDBJ whole genome shotgun (WGS) entry which is preliminary data.</text>
</comment>
<accession>A0A7Y9E9L5</accession>
<dbReference type="PANTHER" id="PTHR35908">
    <property type="entry name" value="HYPOTHETICAL FUSION PROTEIN"/>
    <property type="match status" value="1"/>
</dbReference>
<dbReference type="SUPFAM" id="SSF54593">
    <property type="entry name" value="Glyoxalase/Bleomycin resistance protein/Dihydroxybiphenyl dioxygenase"/>
    <property type="match status" value="2"/>
</dbReference>
<dbReference type="AlphaFoldDB" id="A0A7Y9E9L5"/>
<evidence type="ECO:0000259" key="1">
    <source>
        <dbReference type="Pfam" id="PF18029"/>
    </source>
</evidence>
<reference evidence="2 3" key="1">
    <citation type="submission" date="2020-07" db="EMBL/GenBank/DDBJ databases">
        <title>Sequencing the genomes of 1000 actinobacteria strains.</title>
        <authorList>
            <person name="Klenk H.-P."/>
        </authorList>
    </citation>
    <scope>NUCLEOTIDE SEQUENCE [LARGE SCALE GENOMIC DNA]</scope>
    <source>
        <strain evidence="2 3">DSM 21350</strain>
    </source>
</reference>
<keyword evidence="3" id="KW-1185">Reference proteome</keyword>